<accession>X0ZC20</accession>
<proteinExistence type="predicted"/>
<organism evidence="1">
    <name type="scientific">marine sediment metagenome</name>
    <dbReference type="NCBI Taxonomy" id="412755"/>
    <lineage>
        <taxon>unclassified sequences</taxon>
        <taxon>metagenomes</taxon>
        <taxon>ecological metagenomes</taxon>
    </lineage>
</organism>
<feature type="non-terminal residue" evidence="1">
    <location>
        <position position="516"/>
    </location>
</feature>
<sequence length="516" mass="60588">MILMEKKERKPFEDFKVNDRQKEIIKVLIEQSFSTKNLANMYIGALKVLNDESNPDSIHQSAHSLRELVYYMTDHIEVATKIKTHKEQMKQLINQFDELGGIDKEAIVKQWYDLHEYFVDLCHHRSKAQIKDFKENLLKLEYILLSLLGPVYETIEELDRLIGIENPSREDMELVKSLLKKQSHYRYFFKNLHYPNWIDLLVENDFFNTPPQKGDYSVEPLYLTKIADKKYQEVIEIIKKLSNTTHEGAQVEFIKALIKAPIKNTLQLKKAIKRWIASAQSGYFALSKQIILYIKKLFEENEVDIAFEITNAILAIREHQTSENNQTRISYDMNYSIEGYFYGEIIKELHKYISFLLNGFDKALENKINFEWDSIISLCKAVLIGNDAQTDISKEPIFYKENTLRDIKTSIGWLFRKGLSNNNENSIQEILKYVKDYQEPEHSLTFSKIGLGRTLRNIVEKRPNEFTEILPEFLKFSELHKYISFLLNGFDKALENKINFEWDSIISLCKAVLIGN</sequence>
<dbReference type="EMBL" id="BART01001343">
    <property type="protein sequence ID" value="GAG67135.1"/>
    <property type="molecule type" value="Genomic_DNA"/>
</dbReference>
<reference evidence="1" key="1">
    <citation type="journal article" date="2014" name="Front. Microbiol.">
        <title>High frequency of phylogenetically diverse reductive dehalogenase-homologous genes in deep subseafloor sedimentary metagenomes.</title>
        <authorList>
            <person name="Kawai M."/>
            <person name="Futagami T."/>
            <person name="Toyoda A."/>
            <person name="Takaki Y."/>
            <person name="Nishi S."/>
            <person name="Hori S."/>
            <person name="Arai W."/>
            <person name="Tsubouchi T."/>
            <person name="Morono Y."/>
            <person name="Uchiyama I."/>
            <person name="Ito T."/>
            <person name="Fujiyama A."/>
            <person name="Inagaki F."/>
            <person name="Takami H."/>
        </authorList>
    </citation>
    <scope>NUCLEOTIDE SEQUENCE</scope>
    <source>
        <strain evidence="1">Expedition CK06-06</strain>
    </source>
</reference>
<comment type="caution">
    <text evidence="1">The sequence shown here is derived from an EMBL/GenBank/DDBJ whole genome shotgun (WGS) entry which is preliminary data.</text>
</comment>
<dbReference type="AlphaFoldDB" id="X0ZC20"/>
<evidence type="ECO:0000313" key="1">
    <source>
        <dbReference type="EMBL" id="GAG67135.1"/>
    </source>
</evidence>
<protein>
    <submittedName>
        <fullName evidence="1">Uncharacterized protein</fullName>
    </submittedName>
</protein>
<gene>
    <name evidence="1" type="ORF">S01H4_04853</name>
</gene>
<name>X0ZC20_9ZZZZ</name>